<gene>
    <name evidence="3" type="ORF">HY768_03695</name>
</gene>
<sequence>MIKLTAIITIIVSLMAATAPAEINGNAGSTALSFLKIGAGARAAGMADAGIAAIADASACYWNPARLTAIPTKHSLHFQHNLWIAQTSVDEIYYAYSSGRHRLGAAARMLAAGDIPLREELPAEEPIAYYQAYDLFAGISYAFAPIPELAMGISYRRLYEKIYLDTGYGYNLQAGLDIRIKKLGLNLAGTIDNLGPRFQLDKALYKQPATFKLGAGFSPDRLFFSGQALLALDAVKAIDAGWQTRTGLEYFWRDQAALRLGYKTGHSSESFSAGLGLKWRGYSFDYAFVPHEYDLGTSHRFSLGLGF</sequence>
<keyword evidence="1" id="KW-0732">Signal</keyword>
<evidence type="ECO:0000313" key="4">
    <source>
        <dbReference type="Proteomes" id="UP000736328"/>
    </source>
</evidence>
<evidence type="ECO:0000313" key="3">
    <source>
        <dbReference type="EMBL" id="MBI4726321.1"/>
    </source>
</evidence>
<dbReference type="InterPro" id="IPR045741">
    <property type="entry name" value="PorV"/>
</dbReference>
<reference evidence="3" key="1">
    <citation type="submission" date="2020-07" db="EMBL/GenBank/DDBJ databases">
        <title>Huge and variable diversity of episymbiotic CPR bacteria and DPANN archaea in groundwater ecosystems.</title>
        <authorList>
            <person name="He C.Y."/>
            <person name="Keren R."/>
            <person name="Whittaker M."/>
            <person name="Farag I.F."/>
            <person name="Doudna J."/>
            <person name="Cate J.H.D."/>
            <person name="Banfield J.F."/>
        </authorList>
    </citation>
    <scope>NUCLEOTIDE SEQUENCE</scope>
    <source>
        <strain evidence="3">NC_groundwater_1520_Pr4_B-0.1um_53_5</strain>
    </source>
</reference>
<dbReference type="EMBL" id="JACQXR010000043">
    <property type="protein sequence ID" value="MBI4726321.1"/>
    <property type="molecule type" value="Genomic_DNA"/>
</dbReference>
<proteinExistence type="predicted"/>
<feature type="signal peptide" evidence="1">
    <location>
        <begin position="1"/>
        <end position="21"/>
    </location>
</feature>
<protein>
    <submittedName>
        <fullName evidence="3">PorV/PorQ family protein</fullName>
    </submittedName>
</protein>
<dbReference type="AlphaFoldDB" id="A0A933MKF0"/>
<dbReference type="NCBIfam" id="NF033709">
    <property type="entry name" value="PorV_fam"/>
    <property type="match status" value="1"/>
</dbReference>
<organism evidence="3 4">
    <name type="scientific">candidate division TA06 bacterium</name>
    <dbReference type="NCBI Taxonomy" id="2250710"/>
    <lineage>
        <taxon>Bacteria</taxon>
        <taxon>Bacteria division TA06</taxon>
    </lineage>
</organism>
<feature type="chain" id="PRO_5037183056" evidence="1">
    <location>
        <begin position="22"/>
        <end position="307"/>
    </location>
</feature>
<accession>A0A933MKF0</accession>
<comment type="caution">
    <text evidence="3">The sequence shown here is derived from an EMBL/GenBank/DDBJ whole genome shotgun (WGS) entry which is preliminary data.</text>
</comment>
<dbReference type="SUPFAM" id="SSF56935">
    <property type="entry name" value="Porins"/>
    <property type="match status" value="1"/>
</dbReference>
<dbReference type="Proteomes" id="UP000736328">
    <property type="component" value="Unassembled WGS sequence"/>
</dbReference>
<dbReference type="Gene3D" id="2.40.160.60">
    <property type="entry name" value="Outer membrane protein transport protein (OMPP1/FadL/TodX)"/>
    <property type="match status" value="1"/>
</dbReference>
<evidence type="ECO:0000259" key="2">
    <source>
        <dbReference type="Pfam" id="PF19572"/>
    </source>
</evidence>
<name>A0A933MKF0_UNCT6</name>
<evidence type="ECO:0000256" key="1">
    <source>
        <dbReference type="SAM" id="SignalP"/>
    </source>
</evidence>
<feature type="domain" description="Type IX secretion system protein PorV" evidence="2">
    <location>
        <begin position="26"/>
        <end position="165"/>
    </location>
</feature>
<dbReference type="Pfam" id="PF19572">
    <property type="entry name" value="PorV"/>
    <property type="match status" value="1"/>
</dbReference>